<evidence type="ECO:0000256" key="2">
    <source>
        <dbReference type="ARBA" id="ARBA00023125"/>
    </source>
</evidence>
<dbReference type="Proteomes" id="UP001163821">
    <property type="component" value="Unassembled WGS sequence"/>
</dbReference>
<dbReference type="EMBL" id="JAPAAF010000010">
    <property type="protein sequence ID" value="MCW0482936.1"/>
    <property type="molecule type" value="Genomic_DNA"/>
</dbReference>
<name>A0AA41Y7J7_9BACT</name>
<dbReference type="SMART" id="SM00354">
    <property type="entry name" value="HTH_LACI"/>
    <property type="match status" value="1"/>
</dbReference>
<comment type="caution">
    <text evidence="5">The sequence shown here is derived from an EMBL/GenBank/DDBJ whole genome shotgun (WGS) entry which is preliminary data.</text>
</comment>
<dbReference type="PANTHER" id="PTHR30146">
    <property type="entry name" value="LACI-RELATED TRANSCRIPTIONAL REPRESSOR"/>
    <property type="match status" value="1"/>
</dbReference>
<keyword evidence="2 5" id="KW-0238">DNA-binding</keyword>
<gene>
    <name evidence="5" type="ORF">N2K84_09370</name>
</gene>
<dbReference type="Gene3D" id="1.10.260.40">
    <property type="entry name" value="lambda repressor-like DNA-binding domains"/>
    <property type="match status" value="1"/>
</dbReference>
<evidence type="ECO:0000313" key="6">
    <source>
        <dbReference type="Proteomes" id="UP001163821"/>
    </source>
</evidence>
<keyword evidence="3" id="KW-0804">Transcription</keyword>
<dbReference type="Gene3D" id="3.40.50.2300">
    <property type="match status" value="2"/>
</dbReference>
<dbReference type="SUPFAM" id="SSF47413">
    <property type="entry name" value="lambda repressor-like DNA-binding domains"/>
    <property type="match status" value="1"/>
</dbReference>
<evidence type="ECO:0000313" key="5">
    <source>
        <dbReference type="EMBL" id="MCW0482936.1"/>
    </source>
</evidence>
<dbReference type="PANTHER" id="PTHR30146:SF144">
    <property type="entry name" value="LACI-FAMILY TRANSCRIPTION REGULATOR"/>
    <property type="match status" value="1"/>
</dbReference>
<dbReference type="Pfam" id="PF13407">
    <property type="entry name" value="Peripla_BP_4"/>
    <property type="match status" value="1"/>
</dbReference>
<dbReference type="InterPro" id="IPR025997">
    <property type="entry name" value="SBP_2_dom"/>
</dbReference>
<evidence type="ECO:0000256" key="1">
    <source>
        <dbReference type="ARBA" id="ARBA00023015"/>
    </source>
</evidence>
<evidence type="ECO:0000259" key="4">
    <source>
        <dbReference type="PROSITE" id="PS50932"/>
    </source>
</evidence>
<proteinExistence type="predicted"/>
<dbReference type="GO" id="GO:0003700">
    <property type="term" value="F:DNA-binding transcription factor activity"/>
    <property type="evidence" value="ECO:0007669"/>
    <property type="project" value="TreeGrafter"/>
</dbReference>
<dbReference type="CDD" id="cd01392">
    <property type="entry name" value="HTH_LacI"/>
    <property type="match status" value="1"/>
</dbReference>
<keyword evidence="6" id="KW-1185">Reference proteome</keyword>
<accession>A0AA41Y7J7</accession>
<dbReference type="RefSeq" id="WP_282591587.1">
    <property type="nucleotide sequence ID" value="NZ_JAPAAF010000010.1"/>
</dbReference>
<dbReference type="SUPFAM" id="SSF53822">
    <property type="entry name" value="Periplasmic binding protein-like I"/>
    <property type="match status" value="1"/>
</dbReference>
<dbReference type="PROSITE" id="PS50932">
    <property type="entry name" value="HTH_LACI_2"/>
    <property type="match status" value="1"/>
</dbReference>
<dbReference type="InterPro" id="IPR000843">
    <property type="entry name" value="HTH_LacI"/>
</dbReference>
<dbReference type="Pfam" id="PF00356">
    <property type="entry name" value="LacI"/>
    <property type="match status" value="1"/>
</dbReference>
<dbReference type="InterPro" id="IPR028082">
    <property type="entry name" value="Peripla_BP_I"/>
</dbReference>
<dbReference type="InterPro" id="IPR010982">
    <property type="entry name" value="Lambda_DNA-bd_dom_sf"/>
</dbReference>
<dbReference type="GO" id="GO:0000976">
    <property type="term" value="F:transcription cis-regulatory region binding"/>
    <property type="evidence" value="ECO:0007669"/>
    <property type="project" value="TreeGrafter"/>
</dbReference>
<feature type="domain" description="HTH lacI-type" evidence="4">
    <location>
        <begin position="1"/>
        <end position="50"/>
    </location>
</feature>
<protein>
    <submittedName>
        <fullName evidence="5">LacI family DNA-binding transcriptional regulator</fullName>
    </submittedName>
</protein>
<dbReference type="AlphaFoldDB" id="A0AA41Y7J7"/>
<keyword evidence="1" id="KW-0805">Transcription regulation</keyword>
<evidence type="ECO:0000256" key="3">
    <source>
        <dbReference type="ARBA" id="ARBA00023163"/>
    </source>
</evidence>
<reference evidence="5" key="1">
    <citation type="submission" date="2022-10" db="EMBL/GenBank/DDBJ databases">
        <title>Gaoshiqiia sediminis gen. nov., sp. nov., isolated from coastal sediment.</title>
        <authorList>
            <person name="Yu W.X."/>
            <person name="Mu D.S."/>
            <person name="Du J.Z."/>
            <person name="Liang Y.Q."/>
        </authorList>
    </citation>
    <scope>NUCLEOTIDE SEQUENCE</scope>
    <source>
        <strain evidence="5">A06</strain>
    </source>
</reference>
<sequence length="352" mass="40205">MAEQANVSIGTVDRVIHNRGEVNPATREKIMKILAEMNYQPNILASTLASKKTHVFAILFPEPQSDEAYWNKPITGVRRAFSELQQYGIQITSYQYSQTDPHSFEEKAAEIIDSHPEGVVLAPFYSRESKAFIAKLNEQNIPFIFIDSNLKECNKISYIGQNSFQCGALAAKLFDFSLPGRANILVVHFAKEMDNQNHLVQRENGFYDYFNQTDPGKQKTLHTLEIENTADTNFYYLLDQEIEKLGGLDGVFVTNSQVYRLADYLVERGLKHVRLIGHDLILQNVKHLRSGVVDFLICQRPEEQGYQAINTLFEHVILKKQVAAENYTSIDIVTKENVDYYKEFNLSSYGTN</sequence>
<organism evidence="5 6">
    <name type="scientific">Gaoshiqia sediminis</name>
    <dbReference type="NCBI Taxonomy" id="2986998"/>
    <lineage>
        <taxon>Bacteria</taxon>
        <taxon>Pseudomonadati</taxon>
        <taxon>Bacteroidota</taxon>
        <taxon>Bacteroidia</taxon>
        <taxon>Marinilabiliales</taxon>
        <taxon>Prolixibacteraceae</taxon>
        <taxon>Gaoshiqia</taxon>
    </lineage>
</organism>
<dbReference type="CDD" id="cd06307">
    <property type="entry name" value="PBP1_sugar_binding"/>
    <property type="match status" value="1"/>
</dbReference>